<dbReference type="EMBL" id="CP012747">
    <property type="protein sequence ID" value="ALL67292.1"/>
    <property type="molecule type" value="Genomic_DNA"/>
</dbReference>
<name>A0A0P0RFN3_9BURK</name>
<organism evidence="2 3">
    <name type="scientific">Paraburkholderia caribensis MBA4</name>
    <dbReference type="NCBI Taxonomy" id="1323664"/>
    <lineage>
        <taxon>Bacteria</taxon>
        <taxon>Pseudomonadati</taxon>
        <taxon>Pseudomonadota</taxon>
        <taxon>Betaproteobacteria</taxon>
        <taxon>Burkholderiales</taxon>
        <taxon>Burkholderiaceae</taxon>
        <taxon>Paraburkholderia</taxon>
    </lineage>
</organism>
<dbReference type="KEGG" id="bcai:K788_0005166"/>
<reference evidence="2 3" key="1">
    <citation type="journal article" date="2014" name="Genome Announc.">
        <title>Draft Genome Sequence of the Haloacid-Degrading Burkholderia caribensis Strain MBA4.</title>
        <authorList>
            <person name="Pan Y."/>
            <person name="Kong K.F."/>
            <person name="Tsang J.S."/>
        </authorList>
    </citation>
    <scope>NUCLEOTIDE SEQUENCE [LARGE SCALE GENOMIC DNA]</scope>
    <source>
        <strain evidence="2 3">MBA4</strain>
    </source>
</reference>
<dbReference type="Proteomes" id="UP000019146">
    <property type="component" value="Chromosome 2"/>
</dbReference>
<sequence>MFAGKGAGNESSVGTQHCAPAMENRQDQSGQRRPLRACTDGTPFCIGGQ</sequence>
<evidence type="ECO:0000256" key="1">
    <source>
        <dbReference type="SAM" id="MobiDB-lite"/>
    </source>
</evidence>
<accession>A0A0P0RFN3</accession>
<dbReference type="AlphaFoldDB" id="A0A0P0RFN3"/>
<protein>
    <submittedName>
        <fullName evidence="2">Uncharacterized protein</fullName>
    </submittedName>
</protein>
<evidence type="ECO:0000313" key="2">
    <source>
        <dbReference type="EMBL" id="ALL67292.1"/>
    </source>
</evidence>
<proteinExistence type="predicted"/>
<feature type="region of interest" description="Disordered" evidence="1">
    <location>
        <begin position="1"/>
        <end position="49"/>
    </location>
</feature>
<evidence type="ECO:0000313" key="3">
    <source>
        <dbReference type="Proteomes" id="UP000019146"/>
    </source>
</evidence>
<gene>
    <name evidence="2" type="ORF">K788_0005166</name>
</gene>